<comment type="similarity">
    <text evidence="4">Belongs to the FlbT family.</text>
</comment>
<keyword evidence="2 4" id="KW-1005">Bacterial flagellum biogenesis</keyword>
<name>A0A1G4ULP2_9HYPH</name>
<evidence type="ECO:0000256" key="2">
    <source>
        <dbReference type="ARBA" id="ARBA00022795"/>
    </source>
</evidence>
<dbReference type="Pfam" id="PF07378">
    <property type="entry name" value="FlbT"/>
    <property type="match status" value="1"/>
</dbReference>
<dbReference type="Proteomes" id="UP000198889">
    <property type="component" value="Unassembled WGS sequence"/>
</dbReference>
<dbReference type="AlphaFoldDB" id="A0A1G4ULP2"/>
<dbReference type="STRING" id="177413.SAMN05660859_4112"/>
<organism evidence="5 6">
    <name type="scientific">Ancylobacter rudongensis</name>
    <dbReference type="NCBI Taxonomy" id="177413"/>
    <lineage>
        <taxon>Bacteria</taxon>
        <taxon>Pseudomonadati</taxon>
        <taxon>Pseudomonadota</taxon>
        <taxon>Alphaproteobacteria</taxon>
        <taxon>Hyphomicrobiales</taxon>
        <taxon>Xanthobacteraceae</taxon>
        <taxon>Ancylobacter</taxon>
    </lineage>
</organism>
<dbReference type="NCBIfam" id="NF001995">
    <property type="entry name" value="PRK00794.1-1"/>
    <property type="match status" value="1"/>
</dbReference>
<evidence type="ECO:0000313" key="6">
    <source>
        <dbReference type="Proteomes" id="UP000198889"/>
    </source>
</evidence>
<gene>
    <name evidence="4" type="primary">flbT</name>
    <name evidence="5" type="ORF">SAMN05660859_4112</name>
</gene>
<evidence type="ECO:0000313" key="5">
    <source>
        <dbReference type="EMBL" id="SCW94598.1"/>
    </source>
</evidence>
<dbReference type="GO" id="GO:0048027">
    <property type="term" value="F:mRNA 5'-UTR binding"/>
    <property type="evidence" value="ECO:0007669"/>
    <property type="project" value="UniProtKB-UniRule"/>
</dbReference>
<keyword evidence="3 4" id="KW-0694">RNA-binding</keyword>
<keyword evidence="5" id="KW-0282">Flagellum</keyword>
<dbReference type="GO" id="GO:0044781">
    <property type="term" value="P:bacterial-type flagellum organization"/>
    <property type="evidence" value="ECO:0007669"/>
    <property type="project" value="UniProtKB-KW"/>
</dbReference>
<keyword evidence="1 4" id="KW-0678">Repressor</keyword>
<dbReference type="PIRSF" id="PIRSF009533">
    <property type="entry name" value="FlbT"/>
    <property type="match status" value="1"/>
</dbReference>
<protein>
    <recommendedName>
        <fullName evidence="4">Probable flagellum biosynthesis repressor protein FlbT</fullName>
    </recommendedName>
</protein>
<comment type="function">
    <text evidence="4">Has a post-transcriptional repressor function in flagellum biogenesis. Associates with the 5'-UTR of fljK mRNA and promotes its degradation.</text>
</comment>
<evidence type="ECO:0000256" key="4">
    <source>
        <dbReference type="HAMAP-Rule" id="MF_00783"/>
    </source>
</evidence>
<dbReference type="RefSeq" id="WP_091443647.1">
    <property type="nucleotide sequence ID" value="NZ_FMTP01000009.1"/>
</dbReference>
<accession>A0A1G4ULP2</accession>
<evidence type="ECO:0000256" key="1">
    <source>
        <dbReference type="ARBA" id="ARBA00022491"/>
    </source>
</evidence>
<keyword evidence="5" id="KW-0966">Cell projection</keyword>
<dbReference type="GO" id="GO:1902209">
    <property type="term" value="P:negative regulation of bacterial-type flagellum assembly"/>
    <property type="evidence" value="ECO:0007669"/>
    <property type="project" value="UniProtKB-UniRule"/>
</dbReference>
<keyword evidence="6" id="KW-1185">Reference proteome</keyword>
<keyword evidence="5" id="KW-0969">Cilium</keyword>
<sequence length="132" mass="15050">MQISLKPGERLFLNGAVIRVDRKVTVELMNDVAFLLESHVLQVEDTTTPLRQLYFVVQMMLIEPRRMAQAQRLFREQLAALITSFRNESMVAALNQIGDLVDTGRFFDALRALRRLFLVEDTILGCDAPRAA</sequence>
<proteinExistence type="inferred from homology"/>
<evidence type="ECO:0000256" key="3">
    <source>
        <dbReference type="ARBA" id="ARBA00022884"/>
    </source>
</evidence>
<dbReference type="EMBL" id="FMTP01000009">
    <property type="protein sequence ID" value="SCW94598.1"/>
    <property type="molecule type" value="Genomic_DNA"/>
</dbReference>
<dbReference type="GO" id="GO:0006402">
    <property type="term" value="P:mRNA catabolic process"/>
    <property type="evidence" value="ECO:0007669"/>
    <property type="project" value="InterPro"/>
</dbReference>
<dbReference type="InterPro" id="IPR009967">
    <property type="entry name" value="Flagellum_FlbT"/>
</dbReference>
<reference evidence="6" key="1">
    <citation type="submission" date="2016-10" db="EMBL/GenBank/DDBJ databases">
        <authorList>
            <person name="Varghese N."/>
            <person name="Submissions S."/>
        </authorList>
    </citation>
    <scope>NUCLEOTIDE SEQUENCE [LARGE SCALE GENOMIC DNA]</scope>
    <source>
        <strain evidence="6">CGMCC 1.1761</strain>
    </source>
</reference>
<dbReference type="HAMAP" id="MF_00783">
    <property type="entry name" value="FlbT"/>
    <property type="match status" value="1"/>
</dbReference>